<dbReference type="InterPro" id="IPR011990">
    <property type="entry name" value="TPR-like_helical_dom_sf"/>
</dbReference>
<dbReference type="Pfam" id="PF01535">
    <property type="entry name" value="PPR"/>
    <property type="match status" value="1"/>
</dbReference>
<evidence type="ECO:0000313" key="6">
    <source>
        <dbReference type="EMBL" id="KAK4235928.1"/>
    </source>
</evidence>
<dbReference type="NCBIfam" id="TIGR00756">
    <property type="entry name" value="PPR"/>
    <property type="match status" value="1"/>
</dbReference>
<dbReference type="Gene3D" id="1.25.40.10">
    <property type="entry name" value="Tetratricopeptide repeat domain"/>
    <property type="match status" value="2"/>
</dbReference>
<comment type="caution">
    <text evidence="6">The sequence shown here is derived from an EMBL/GenBank/DDBJ whole genome shotgun (WGS) entry which is preliminary data.</text>
</comment>
<accession>A0AAN7C7P3</accession>
<dbReference type="SUPFAM" id="SSF81901">
    <property type="entry name" value="HCP-like"/>
    <property type="match status" value="1"/>
</dbReference>
<protein>
    <submittedName>
        <fullName evidence="6">Uncharacterized protein</fullName>
    </submittedName>
</protein>
<comment type="subunit">
    <text evidence="4">Binds to mitochondrial small subunit 15S rRNA.</text>
</comment>
<comment type="similarity">
    <text evidence="1">Belongs to the CCM1 family.</text>
</comment>
<dbReference type="Proteomes" id="UP001303760">
    <property type="component" value="Unassembled WGS sequence"/>
</dbReference>
<evidence type="ECO:0000256" key="4">
    <source>
        <dbReference type="ARBA" id="ARBA00044511"/>
    </source>
</evidence>
<evidence type="ECO:0000256" key="3">
    <source>
        <dbReference type="ARBA" id="ARBA00044493"/>
    </source>
</evidence>
<dbReference type="Pfam" id="PF13812">
    <property type="entry name" value="PPR_3"/>
    <property type="match status" value="1"/>
</dbReference>
<dbReference type="InterPro" id="IPR002885">
    <property type="entry name" value="PPR_rpt"/>
</dbReference>
<sequence>MLERTATSIEPCSSSLQRVLPSTRSCLQSRRKLHTAFWHHGAAEMELIDACQALMRVPPAQPTTHATPTKLGKRPETMTASGFLLDFLYPTATAALLRKPYLIHPVRLDPVPRTPSRMSRLFTSAAPRRSDQPSRSQVAVGNSPSLEEAEEDGIGKQQRHEEYDFEDDDDGDEDGAEEAVEEEAGFADPDALRKLLYSDHTGAYDQIFQLYANLDPSLKDDFTTDVLLAIAPSTRPIEAWRVNDLFAHYGVDEWTEDIVRAAVKARLSLHNVPEAMSIFRTAMEQRGFGRALDYILAYGFERSSWDLILEAWELYFSIKGESEPVFESSAQPATEPEVELTDTPGMEQVAESAQPQNAGRDATPMAVPDLQPSAEPKAAAPGAESVQLQDVESVVEPLSTQKTKSIAESTAVPALDSGADSPSLQDTQFAVDSGIVQDAEASSPADLAVEDSPDCLSNPDAAARRSTGLGISYPTLAATENFEAKVRELYSFLENDPERIGKRTALVDSFLKHIVRHSLHLFRPSDVIFMLDRAKDPLSYERYIILNAEQGRKRLASDLYKKYRALPDKVRVAESVLRVMIDTFFPHNVHGMELLLEDWYRDYGRLDQRAYHKFMAFYGGRGDIKSTMRLAREYAKHYNVKVEEDPKWVANLMHAHAVRGDPAAARQVMDEAAERSGEPPGLKQWNILLNAYTKAGDYEGAIDLFAHICNEYEPDNYTFATMMGMAGFRGDLQFTLELFQLAKDRNVQPNVAMMRALAEAYCQNDRYGEAELLCVQLTKTREMAGDYTFLWNGLLRHNARRRDLTTVNRLLELMSSLGIAYNQETYSQLILALLNARQSHHAMHLLRVAHREGVFEPTADHYIMLMAAFINSGEPHMALRTNELMAKWNYPESAMRMTKVIDALGRWQQLPSSKRRGLRGHHFLKRILRDFYKAMEREDQGMPDDVRSVVSLYSKVIFVLTQMREFATIQQIIQLHNFRYPSRGTEQTIPLRLLHNIMLADFYEKKYDRVKETWKLILERSTERYQPASAHLDPEDPTEPPKPVVYAQRFRLCDPLKTMQRLYLEEQDPEGLMDLVSTVRKRGFDLDSKNWNYHVQALARLKQWRQAFTVCENVLMPQWTGWYAVRAQAKEKNQVPLELRRAGTNPARPRPIAHTLLLLAKEYMDLEQMTLWSHEANREFKFITDNCPKTVRAVTSMVRSGTPLEAEIFGEERREESDDVDRDGRWYAEEVQGREFAALRVRGGRRPGKLVRQATPKWARRERRTEGDENVPYNDVWTRGGYLNVSDPAVQKKGNQAELTEEDILSRLRGEGEEQSGC</sequence>
<proteinExistence type="inferred from homology"/>
<evidence type="ECO:0000313" key="7">
    <source>
        <dbReference type="Proteomes" id="UP001303760"/>
    </source>
</evidence>
<feature type="region of interest" description="Disordered" evidence="5">
    <location>
        <begin position="350"/>
        <end position="389"/>
    </location>
</feature>
<dbReference type="EMBL" id="MU860227">
    <property type="protein sequence ID" value="KAK4235928.1"/>
    <property type="molecule type" value="Genomic_DNA"/>
</dbReference>
<evidence type="ECO:0000256" key="2">
    <source>
        <dbReference type="ARBA" id="ARBA00022737"/>
    </source>
</evidence>
<reference evidence="6" key="2">
    <citation type="submission" date="2023-05" db="EMBL/GenBank/DDBJ databases">
        <authorList>
            <consortium name="Lawrence Berkeley National Laboratory"/>
            <person name="Steindorff A."/>
            <person name="Hensen N."/>
            <person name="Bonometti L."/>
            <person name="Westerberg I."/>
            <person name="Brannstrom I.O."/>
            <person name="Guillou S."/>
            <person name="Cros-Aarteil S."/>
            <person name="Calhoun S."/>
            <person name="Haridas S."/>
            <person name="Kuo A."/>
            <person name="Mondo S."/>
            <person name="Pangilinan J."/>
            <person name="Riley R."/>
            <person name="Labutti K."/>
            <person name="Andreopoulos B."/>
            <person name="Lipzen A."/>
            <person name="Chen C."/>
            <person name="Yanf M."/>
            <person name="Daum C."/>
            <person name="Ng V."/>
            <person name="Clum A."/>
            <person name="Ohm R."/>
            <person name="Martin F."/>
            <person name="Silar P."/>
            <person name="Natvig D."/>
            <person name="Lalanne C."/>
            <person name="Gautier V."/>
            <person name="Ament-Velasquez S.L."/>
            <person name="Kruys A."/>
            <person name="Hutchinson M.I."/>
            <person name="Powell A.J."/>
            <person name="Barry K."/>
            <person name="Miller A.N."/>
            <person name="Grigoriev I.V."/>
            <person name="Debuchy R."/>
            <person name="Gladieux P."/>
            <person name="Thoren M.H."/>
            <person name="Johannesson H."/>
        </authorList>
    </citation>
    <scope>NUCLEOTIDE SEQUENCE</scope>
    <source>
        <strain evidence="6">CBS 532.94</strain>
    </source>
</reference>
<gene>
    <name evidence="6" type="ORF">C8A03DRAFT_17375</name>
</gene>
<name>A0AAN7C7P3_9PEZI</name>
<feature type="region of interest" description="Disordered" evidence="5">
    <location>
        <begin position="123"/>
        <end position="184"/>
    </location>
</feature>
<evidence type="ECO:0000256" key="1">
    <source>
        <dbReference type="ARBA" id="ARBA00006192"/>
    </source>
</evidence>
<reference evidence="6" key="1">
    <citation type="journal article" date="2023" name="Mol. Phylogenet. Evol.">
        <title>Genome-scale phylogeny and comparative genomics of the fungal order Sordariales.</title>
        <authorList>
            <person name="Hensen N."/>
            <person name="Bonometti L."/>
            <person name="Westerberg I."/>
            <person name="Brannstrom I.O."/>
            <person name="Guillou S."/>
            <person name="Cros-Aarteil S."/>
            <person name="Calhoun S."/>
            <person name="Haridas S."/>
            <person name="Kuo A."/>
            <person name="Mondo S."/>
            <person name="Pangilinan J."/>
            <person name="Riley R."/>
            <person name="LaButti K."/>
            <person name="Andreopoulos B."/>
            <person name="Lipzen A."/>
            <person name="Chen C."/>
            <person name="Yan M."/>
            <person name="Daum C."/>
            <person name="Ng V."/>
            <person name="Clum A."/>
            <person name="Steindorff A."/>
            <person name="Ohm R.A."/>
            <person name="Martin F."/>
            <person name="Silar P."/>
            <person name="Natvig D.O."/>
            <person name="Lalanne C."/>
            <person name="Gautier V."/>
            <person name="Ament-Velasquez S.L."/>
            <person name="Kruys A."/>
            <person name="Hutchinson M.I."/>
            <person name="Powell A.J."/>
            <person name="Barry K."/>
            <person name="Miller A.N."/>
            <person name="Grigoriev I.V."/>
            <person name="Debuchy R."/>
            <person name="Gladieux P."/>
            <person name="Hiltunen Thoren M."/>
            <person name="Johannesson H."/>
        </authorList>
    </citation>
    <scope>NUCLEOTIDE SEQUENCE</scope>
    <source>
        <strain evidence="6">CBS 532.94</strain>
    </source>
</reference>
<dbReference type="PANTHER" id="PTHR47936">
    <property type="entry name" value="PPR_LONG DOMAIN-CONTAINING PROTEIN"/>
    <property type="match status" value="1"/>
</dbReference>
<dbReference type="PANTHER" id="PTHR47936:SF1">
    <property type="entry name" value="PENTATRICOPEPTIDE REPEAT-CONTAINING PROTEIN GUN1, CHLOROPLASTIC"/>
    <property type="match status" value="1"/>
</dbReference>
<feature type="compositionally biased region" description="Acidic residues" evidence="5">
    <location>
        <begin position="163"/>
        <end position="184"/>
    </location>
</feature>
<organism evidence="6 7">
    <name type="scientific">Achaetomium macrosporum</name>
    <dbReference type="NCBI Taxonomy" id="79813"/>
    <lineage>
        <taxon>Eukaryota</taxon>
        <taxon>Fungi</taxon>
        <taxon>Dikarya</taxon>
        <taxon>Ascomycota</taxon>
        <taxon>Pezizomycotina</taxon>
        <taxon>Sordariomycetes</taxon>
        <taxon>Sordariomycetidae</taxon>
        <taxon>Sordariales</taxon>
        <taxon>Chaetomiaceae</taxon>
        <taxon>Achaetomium</taxon>
    </lineage>
</organism>
<keyword evidence="2" id="KW-0677">Repeat</keyword>
<feature type="compositionally biased region" description="Polar residues" evidence="5">
    <location>
        <begin position="133"/>
        <end position="145"/>
    </location>
</feature>
<comment type="function">
    <text evidence="3">Regulates mitochondrial small subunit maturation by controlling 15S rRNA 5'-end processing. Localizes to the 5' precursor of the 15S rRNA in a position that is subsequently occupied by mS47 in the mature yeast mtSSU. Uses structure and sequence-specific RNA recognition, binding to a single-stranded region of the precursor and specifically recognizing bases -6 to -1. The exchange of Ccm1 for mS47 is coupled to the irreversible removal of precursor rRNA that is accompanied by conformational changes of the mitoribosomal proteins uS5m and mS26. These conformational changes signal completion of 5'-end rRNA processing through protection of the mature 5'-end of the 15S rRNA and stabilization of mS47. The removal of the 5' precursor together with the dissociation of Ccm1 may be catalyzed by the 5'-3' exoribonuclease Pet127. Involved in the specific removal of group I introns in mitochondrial encoded transcripts.</text>
</comment>
<evidence type="ECO:0000256" key="5">
    <source>
        <dbReference type="SAM" id="MobiDB-lite"/>
    </source>
</evidence>
<feature type="region of interest" description="Disordered" evidence="5">
    <location>
        <begin position="1289"/>
        <end position="1318"/>
    </location>
</feature>
<keyword evidence="7" id="KW-1185">Reference proteome</keyword>